<feature type="domain" description="LD-carboxypeptidase C-terminal" evidence="8">
    <location>
        <begin position="171"/>
        <end position="283"/>
    </location>
</feature>
<feature type="active site" description="Charge relay system" evidence="6">
    <location>
        <position position="202"/>
    </location>
</feature>
<dbReference type="InterPro" id="IPR003507">
    <property type="entry name" value="S66_fam"/>
</dbReference>
<dbReference type="PIRSF" id="PIRSF028757">
    <property type="entry name" value="LD-carboxypeptidase"/>
    <property type="match status" value="1"/>
</dbReference>
<dbReference type="AlphaFoldDB" id="A0A174LH58"/>
<dbReference type="CDD" id="cd07062">
    <property type="entry name" value="Peptidase_S66_mccF_like"/>
    <property type="match status" value="1"/>
</dbReference>
<dbReference type="InterPro" id="IPR027461">
    <property type="entry name" value="Carboxypeptidase_A_C_sf"/>
</dbReference>
<evidence type="ECO:0000313" key="9">
    <source>
        <dbReference type="EMBL" id="CUP23684.1"/>
    </source>
</evidence>
<dbReference type="InterPro" id="IPR027478">
    <property type="entry name" value="LdcA_N"/>
</dbReference>
<dbReference type="PANTHER" id="PTHR30237:SF2">
    <property type="entry name" value="MUREIN TETRAPEPTIDE CARBOXYPEPTIDASE"/>
    <property type="match status" value="1"/>
</dbReference>
<evidence type="ECO:0000256" key="1">
    <source>
        <dbReference type="ARBA" id="ARBA00010233"/>
    </source>
</evidence>
<dbReference type="OrthoDB" id="9807329at2"/>
<evidence type="ECO:0000256" key="2">
    <source>
        <dbReference type="ARBA" id="ARBA00022645"/>
    </source>
</evidence>
<keyword evidence="3" id="KW-0645">Protease</keyword>
<feature type="domain" description="LD-carboxypeptidase N-terminal" evidence="7">
    <location>
        <begin position="10"/>
        <end position="127"/>
    </location>
</feature>
<dbReference type="Gene3D" id="3.40.50.10740">
    <property type="entry name" value="Class I glutamine amidotransferase-like"/>
    <property type="match status" value="1"/>
</dbReference>
<name>A0A174LH58_9CLOT</name>
<dbReference type="GO" id="GO:0006508">
    <property type="term" value="P:proteolysis"/>
    <property type="evidence" value="ECO:0007669"/>
    <property type="project" value="UniProtKB-KW"/>
</dbReference>
<sequence>MSLLQKGDKVGIVACSNGQSLLNKERINELLKTLKSINLNPICSDYIYAKNSIFNGSAKEKGESFMSLYRNIEIKAIFDISGGDLANEVLPYLDYEFISKNPKPVFGYSDVTTVLNAINSQASIPTYLYQIRNLIYDFKEMQQTNFENSVFNDKNDLFNFSYNFIQGEKIEGIVVGGNIRCLLKLAGTKYMPDFTGKVLFLESMGGEAALMSAFLNQLKQLGVFDKINGLILGTFSKMQENNISPSITELALSIIDNPTLPIAKTEEIGHSSNSKSIIIGKNIVLIK</sequence>
<keyword evidence="4 9" id="KW-0378">Hydrolase</keyword>
<dbReference type="EMBL" id="CYZX01000035">
    <property type="protein sequence ID" value="CUP23684.1"/>
    <property type="molecule type" value="Genomic_DNA"/>
</dbReference>
<dbReference type="InterPro" id="IPR040921">
    <property type="entry name" value="Peptidase_S66C"/>
</dbReference>
<evidence type="ECO:0000313" key="10">
    <source>
        <dbReference type="Proteomes" id="UP000095594"/>
    </source>
</evidence>
<dbReference type="Proteomes" id="UP000095594">
    <property type="component" value="Unassembled WGS sequence"/>
</dbReference>
<dbReference type="Gene3D" id="3.50.30.60">
    <property type="entry name" value="LD-carboxypeptidase A C-terminal domain-like"/>
    <property type="match status" value="1"/>
</dbReference>
<feature type="active site" description="Nucleophile" evidence="6">
    <location>
        <position position="109"/>
    </location>
</feature>
<protein>
    <submittedName>
        <fullName evidence="9">LD-carboxypeptidase family protein</fullName>
        <ecNumber evidence="9">3.4.17.13</ecNumber>
    </submittedName>
</protein>
<evidence type="ECO:0000256" key="6">
    <source>
        <dbReference type="PIRSR" id="PIRSR028757-1"/>
    </source>
</evidence>
<dbReference type="SUPFAM" id="SSF141986">
    <property type="entry name" value="LD-carboxypeptidase A C-terminal domain-like"/>
    <property type="match status" value="1"/>
</dbReference>
<dbReference type="Pfam" id="PF17676">
    <property type="entry name" value="Peptidase_S66C"/>
    <property type="match status" value="1"/>
</dbReference>
<dbReference type="InterPro" id="IPR040449">
    <property type="entry name" value="Peptidase_S66_N"/>
</dbReference>
<comment type="similarity">
    <text evidence="1">Belongs to the peptidase S66 family.</text>
</comment>
<dbReference type="InterPro" id="IPR029062">
    <property type="entry name" value="Class_I_gatase-like"/>
</dbReference>
<evidence type="ECO:0000259" key="7">
    <source>
        <dbReference type="Pfam" id="PF02016"/>
    </source>
</evidence>
<evidence type="ECO:0000256" key="4">
    <source>
        <dbReference type="ARBA" id="ARBA00022801"/>
    </source>
</evidence>
<evidence type="ECO:0000256" key="3">
    <source>
        <dbReference type="ARBA" id="ARBA00022670"/>
    </source>
</evidence>
<keyword evidence="5" id="KW-0720">Serine protease</keyword>
<organism evidence="9 10">
    <name type="scientific">Clostridium disporicum</name>
    <dbReference type="NCBI Taxonomy" id="84024"/>
    <lineage>
        <taxon>Bacteria</taxon>
        <taxon>Bacillati</taxon>
        <taxon>Bacillota</taxon>
        <taxon>Clostridia</taxon>
        <taxon>Eubacteriales</taxon>
        <taxon>Clostridiaceae</taxon>
        <taxon>Clostridium</taxon>
    </lineage>
</organism>
<evidence type="ECO:0000256" key="5">
    <source>
        <dbReference type="ARBA" id="ARBA00022825"/>
    </source>
</evidence>
<dbReference type="SUPFAM" id="SSF52317">
    <property type="entry name" value="Class I glutamine amidotransferase-like"/>
    <property type="match status" value="1"/>
</dbReference>
<evidence type="ECO:0000259" key="8">
    <source>
        <dbReference type="Pfam" id="PF17676"/>
    </source>
</evidence>
<proteinExistence type="inferred from homology"/>
<gene>
    <name evidence="9" type="primary">ldcA</name>
    <name evidence="9" type="ORF">ERS852471_03256</name>
</gene>
<dbReference type="RefSeq" id="WP_055268407.1">
    <property type="nucleotide sequence ID" value="NZ_CABIXQ010000035.1"/>
</dbReference>
<dbReference type="Pfam" id="PF02016">
    <property type="entry name" value="Peptidase_S66"/>
    <property type="match status" value="1"/>
</dbReference>
<dbReference type="EC" id="3.4.17.13" evidence="9"/>
<feature type="active site" description="Charge relay system" evidence="6">
    <location>
        <position position="270"/>
    </location>
</feature>
<dbReference type="GO" id="GO:0106415">
    <property type="term" value="F:muramoyltetrapeptide carboxypeptidase activity"/>
    <property type="evidence" value="ECO:0007669"/>
    <property type="project" value="UniProtKB-EC"/>
</dbReference>
<keyword evidence="2 9" id="KW-0121">Carboxypeptidase</keyword>
<dbReference type="GO" id="GO:0008236">
    <property type="term" value="F:serine-type peptidase activity"/>
    <property type="evidence" value="ECO:0007669"/>
    <property type="project" value="UniProtKB-KW"/>
</dbReference>
<accession>A0A174LH58</accession>
<reference evidence="9 10" key="1">
    <citation type="submission" date="2015-09" db="EMBL/GenBank/DDBJ databases">
        <authorList>
            <consortium name="Pathogen Informatics"/>
        </authorList>
    </citation>
    <scope>NUCLEOTIDE SEQUENCE [LARGE SCALE GENOMIC DNA]</scope>
    <source>
        <strain evidence="9 10">2789STDY5834856</strain>
    </source>
</reference>
<dbReference type="PANTHER" id="PTHR30237">
    <property type="entry name" value="MURAMOYLTETRAPEPTIDE CARBOXYPEPTIDASE"/>
    <property type="match status" value="1"/>
</dbReference>